<comment type="caution">
    <text evidence="1">The sequence shown here is derived from an EMBL/GenBank/DDBJ whole genome shotgun (WGS) entry which is preliminary data.</text>
</comment>
<dbReference type="AlphaFoldDB" id="A0A0B3Y0Z4"/>
<organism evidence="1 2">
    <name type="scientific">Alteromonas marina</name>
    <dbReference type="NCBI Taxonomy" id="203795"/>
    <lineage>
        <taxon>Bacteria</taxon>
        <taxon>Pseudomonadati</taxon>
        <taxon>Pseudomonadota</taxon>
        <taxon>Gammaproteobacteria</taxon>
        <taxon>Alteromonadales</taxon>
        <taxon>Alteromonadaceae</taxon>
        <taxon>Alteromonas/Salinimonas group</taxon>
        <taxon>Alteromonas</taxon>
    </lineage>
</organism>
<name>A0A0B3Y0Z4_9ALTE</name>
<keyword evidence="2" id="KW-1185">Reference proteome</keyword>
<proteinExistence type="predicted"/>
<dbReference type="EMBL" id="JWLW01000032">
    <property type="protein sequence ID" value="KHT48863.1"/>
    <property type="molecule type" value="Genomic_DNA"/>
</dbReference>
<protein>
    <submittedName>
        <fullName evidence="1">Uncharacterized protein</fullName>
    </submittedName>
</protein>
<evidence type="ECO:0000313" key="1">
    <source>
        <dbReference type="EMBL" id="KHT48863.1"/>
    </source>
</evidence>
<sequence length="65" mass="7434">MLFIMRNAAYPTQDMKRAKIAQPTFSAPFALEEHKIRSGGNMTKNTSANKVRFIPILLYIKCFPD</sequence>
<evidence type="ECO:0000313" key="2">
    <source>
        <dbReference type="Proteomes" id="UP000031197"/>
    </source>
</evidence>
<gene>
    <name evidence="1" type="ORF">RJ41_14105</name>
</gene>
<dbReference type="Proteomes" id="UP000031197">
    <property type="component" value="Unassembled WGS sequence"/>
</dbReference>
<reference evidence="1 2" key="1">
    <citation type="submission" date="2014-12" db="EMBL/GenBank/DDBJ databases">
        <title>Genome sequencing of Alteromonas marina AD001.</title>
        <authorList>
            <person name="Adrian T.G.S."/>
            <person name="Chan K.G."/>
        </authorList>
    </citation>
    <scope>NUCLEOTIDE SEQUENCE [LARGE SCALE GENOMIC DNA]</scope>
    <source>
        <strain evidence="1 2">AD001</strain>
    </source>
</reference>
<accession>A0A0B3Y0Z4</accession>